<feature type="region of interest" description="Disordered" evidence="2">
    <location>
        <begin position="49"/>
        <end position="71"/>
    </location>
</feature>
<dbReference type="InterPro" id="IPR036020">
    <property type="entry name" value="WW_dom_sf"/>
</dbReference>
<evidence type="ECO:0000313" key="5">
    <source>
        <dbReference type="Proteomes" id="UP000655588"/>
    </source>
</evidence>
<dbReference type="AlphaFoldDB" id="A0A833RR97"/>
<feature type="domain" description="WW" evidence="3">
    <location>
        <begin position="3"/>
        <end position="38"/>
    </location>
</feature>
<accession>A0A833RR97</accession>
<dbReference type="InterPro" id="IPR002716">
    <property type="entry name" value="PIN_dom"/>
</dbReference>
<dbReference type="InterPro" id="IPR029060">
    <property type="entry name" value="PIN-like_dom_sf"/>
</dbReference>
<feature type="coiled-coil region" evidence="1">
    <location>
        <begin position="260"/>
        <end position="325"/>
    </location>
</feature>
<keyword evidence="5" id="KW-1185">Reference proteome</keyword>
<dbReference type="PROSITE" id="PS50020">
    <property type="entry name" value="WW_DOMAIN_2"/>
    <property type="match status" value="1"/>
</dbReference>
<dbReference type="Gene3D" id="2.20.70.10">
    <property type="match status" value="1"/>
</dbReference>
<dbReference type="EMBL" id="WNWW01000358">
    <property type="protein sequence ID" value="KAF3425753.1"/>
    <property type="molecule type" value="Genomic_DNA"/>
</dbReference>
<dbReference type="Gene3D" id="3.40.50.1010">
    <property type="entry name" value="5'-nuclease"/>
    <property type="match status" value="1"/>
</dbReference>
<organism evidence="4 5">
    <name type="scientific">Frieseomelitta varia</name>
    <dbReference type="NCBI Taxonomy" id="561572"/>
    <lineage>
        <taxon>Eukaryota</taxon>
        <taxon>Metazoa</taxon>
        <taxon>Ecdysozoa</taxon>
        <taxon>Arthropoda</taxon>
        <taxon>Hexapoda</taxon>
        <taxon>Insecta</taxon>
        <taxon>Pterygota</taxon>
        <taxon>Neoptera</taxon>
        <taxon>Endopterygota</taxon>
        <taxon>Hymenoptera</taxon>
        <taxon>Apocrita</taxon>
        <taxon>Aculeata</taxon>
        <taxon>Apoidea</taxon>
        <taxon>Anthophila</taxon>
        <taxon>Apidae</taxon>
        <taxon>Frieseomelitta</taxon>
    </lineage>
</organism>
<dbReference type="SMART" id="SM00670">
    <property type="entry name" value="PINc"/>
    <property type="match status" value="1"/>
</dbReference>
<feature type="compositionally biased region" description="Polar residues" evidence="2">
    <location>
        <begin position="147"/>
        <end position="158"/>
    </location>
</feature>
<dbReference type="SUPFAM" id="SSF51045">
    <property type="entry name" value="WW domain"/>
    <property type="match status" value="1"/>
</dbReference>
<protein>
    <recommendedName>
        <fullName evidence="3">WW domain-containing protein</fullName>
    </recommendedName>
</protein>
<dbReference type="InterPro" id="IPR001202">
    <property type="entry name" value="WW_dom"/>
</dbReference>
<dbReference type="CDD" id="cd00201">
    <property type="entry name" value="WW"/>
    <property type="match status" value="1"/>
</dbReference>
<evidence type="ECO:0000313" key="4">
    <source>
        <dbReference type="EMBL" id="KAF3425753.1"/>
    </source>
</evidence>
<reference evidence="4" key="1">
    <citation type="submission" date="2019-11" db="EMBL/GenBank/DDBJ databases">
        <title>The nuclear and mitochondrial genomes of Frieseomelitta varia - a highly eusocial stingless bee (Meliponini) with a permanently sterile worker caste.</title>
        <authorList>
            <person name="Freitas F.C.P."/>
            <person name="Lourenco A.P."/>
            <person name="Nunes F.M.F."/>
            <person name="Paschoal A.R."/>
            <person name="Abreu F.C.P."/>
            <person name="Barbin F.O."/>
            <person name="Bataglia L."/>
            <person name="Cardoso-Junior C.A.M."/>
            <person name="Cervoni M.S."/>
            <person name="Silva S.R."/>
            <person name="Dalarmi F."/>
            <person name="Del Lama M.A."/>
            <person name="Depintor T.S."/>
            <person name="Ferreira K.M."/>
            <person name="Goria P.S."/>
            <person name="Jaskot M.C."/>
            <person name="Lago D.C."/>
            <person name="Luna-Lucena D."/>
            <person name="Moda L.M."/>
            <person name="Nascimento L."/>
            <person name="Pedrino M."/>
            <person name="Rabico F.O."/>
            <person name="Sanches F.C."/>
            <person name="Santos D.E."/>
            <person name="Santos C.G."/>
            <person name="Vieira J."/>
            <person name="Lopes T.F."/>
            <person name="Barchuk A.R."/>
            <person name="Hartfelder K."/>
            <person name="Simoes Z.L.P."/>
            <person name="Bitondi M.M.G."/>
            <person name="Pinheiro D.G."/>
        </authorList>
    </citation>
    <scope>NUCLEOTIDE SEQUENCE</scope>
    <source>
        <strain evidence="4">USP_RPSP 00005682</strain>
        <tissue evidence="4">Whole individual</tissue>
    </source>
</reference>
<dbReference type="SUPFAM" id="SSF88723">
    <property type="entry name" value="PIN domain-like"/>
    <property type="match status" value="1"/>
</dbReference>
<dbReference type="Pfam" id="PF13638">
    <property type="entry name" value="PIN_4"/>
    <property type="match status" value="1"/>
</dbReference>
<dbReference type="Proteomes" id="UP000655588">
    <property type="component" value="Unassembled WGS sequence"/>
</dbReference>
<gene>
    <name evidence="4" type="ORF">E2986_00237</name>
</gene>
<comment type="caution">
    <text evidence="4">The sequence shown here is derived from an EMBL/GenBank/DDBJ whole genome shotgun (WGS) entry which is preliminary data.</text>
</comment>
<dbReference type="PANTHER" id="PTHR16161">
    <property type="entry name" value="TRANSCRIPTIONAL PROTEIN SWT1"/>
    <property type="match status" value="1"/>
</dbReference>
<evidence type="ECO:0000256" key="2">
    <source>
        <dbReference type="SAM" id="MobiDB-lite"/>
    </source>
</evidence>
<evidence type="ECO:0000256" key="1">
    <source>
        <dbReference type="SAM" id="Coils"/>
    </source>
</evidence>
<sequence>MKCNLPKNWVVRSSKSRPDRIYYFNVKTNQSSWEMPTNGRTEQVEKKLVQSPKKHKQSYNMKSQKDNDNQVKSIASEHTVSGKETSEREILVAKCKQMQNKVNEGKETPQMKAIREKILKRKEEIALKVSKSPKSTKDVSRSSSSTLNKTNPLVQKANSHTDSRKSCTPQMQILLEKMQERIPKSPIIKKTEEDRSNNQGKSIKTRLRNQTVSKQKAVSSGNTSQKEVQKSPKGYMVIEKNFAGKRKNEHDPVEVILGVRKQKSMKKNLAKDRMERLRENLKIICDDDNLNNNIFTNDTPMPCIYKNAEVRLVRLKERLANNKISTNKNVCTDKLEETTKVLTDPVTTVDDLIKRANDDSLYEEMDWEPLEDEKITFEVQAVRTRLCTENNMNISCNVPSTSLKYPLLSEQQEKKHLYIVVDTNVFLSNIDAVELARETIFKTYDHSIILVPWTVIRELDYIKDDNGKSKSKSLCYKARKAINYINKLFSSKKSYIIGQTPEDVTKNKEKFSVDCPDDEILQACLQIRDLGKSAVLLSYDVNLCNKAMIHDIVTLGRNDPIEKIDYLNATNMNQSLSVSNDEDQERFSLSSTILSEELQLSNEIYEDIKSVIRDFLTVIVSKEMGALYGASWEKYVILKPPWTVETVLQCAVKHWIAAVSESFRREAEVILKELLQIFKDRSDQKTLKEDSYILDKCNDLVQMVNIDKYKDLVLRISQKINELKDKCRGYECQINDYKLCNAIGVENNIEGQEHRAQKAFQYFEAAYIFARDMAGMAAEAMGMPCSFHYNIPNPIPNMCFVKQIQPELATNVNQLLCSLSALTAIFYCSVIEQVRNSNVDYRTLINLHQILITFLPETAPMTLKLIDIDIEPLDVYCCVKRKEDVLNRGLRQLQELNTHFCRLASCQCT</sequence>
<dbReference type="SMART" id="SM00456">
    <property type="entry name" value="WW"/>
    <property type="match status" value="1"/>
</dbReference>
<evidence type="ECO:0000259" key="3">
    <source>
        <dbReference type="PROSITE" id="PS50020"/>
    </source>
</evidence>
<dbReference type="GO" id="GO:0005634">
    <property type="term" value="C:nucleus"/>
    <property type="evidence" value="ECO:0007669"/>
    <property type="project" value="TreeGrafter"/>
</dbReference>
<feature type="region of interest" description="Disordered" evidence="2">
    <location>
        <begin position="125"/>
        <end position="232"/>
    </location>
</feature>
<dbReference type="CDD" id="cd18727">
    <property type="entry name" value="PIN_Swt1-like"/>
    <property type="match status" value="1"/>
</dbReference>
<keyword evidence="1" id="KW-0175">Coiled coil</keyword>
<dbReference type="PANTHER" id="PTHR16161:SF0">
    <property type="entry name" value="TRANSCRIPTIONAL PROTEIN SWT1"/>
    <property type="match status" value="1"/>
</dbReference>
<name>A0A833RR97_9HYME</name>
<feature type="compositionally biased region" description="Basic and acidic residues" evidence="2">
    <location>
        <begin position="177"/>
        <end position="196"/>
    </location>
</feature>
<dbReference type="Pfam" id="PF00397">
    <property type="entry name" value="WW"/>
    <property type="match status" value="1"/>
</dbReference>
<proteinExistence type="predicted"/>
<dbReference type="InterPro" id="IPR052626">
    <property type="entry name" value="SWT1_Regulator"/>
</dbReference>
<feature type="coiled-coil region" evidence="1">
    <location>
        <begin position="706"/>
        <end position="733"/>
    </location>
</feature>
<feature type="compositionally biased region" description="Polar residues" evidence="2">
    <location>
        <begin position="197"/>
        <end position="226"/>
    </location>
</feature>